<protein>
    <submittedName>
        <fullName evidence="1">Uncharacterized protein</fullName>
    </submittedName>
</protein>
<comment type="caution">
    <text evidence="1">The sequence shown here is derived from an EMBL/GenBank/DDBJ whole genome shotgun (WGS) entry which is preliminary data.</text>
</comment>
<evidence type="ECO:0000313" key="2">
    <source>
        <dbReference type="Proteomes" id="UP001500191"/>
    </source>
</evidence>
<keyword evidence="2" id="KW-1185">Reference proteome</keyword>
<dbReference type="Proteomes" id="UP001500191">
    <property type="component" value="Unassembled WGS sequence"/>
</dbReference>
<accession>A0ABN1CS69</accession>
<organism evidence="1 2">
    <name type="scientific">Deinococcus depolymerans</name>
    <dbReference type="NCBI Taxonomy" id="392408"/>
    <lineage>
        <taxon>Bacteria</taxon>
        <taxon>Thermotogati</taxon>
        <taxon>Deinococcota</taxon>
        <taxon>Deinococci</taxon>
        <taxon>Deinococcales</taxon>
        <taxon>Deinococcaceae</taxon>
        <taxon>Deinococcus</taxon>
    </lineage>
</organism>
<proteinExistence type="predicted"/>
<dbReference type="EMBL" id="BAAADB010000034">
    <property type="protein sequence ID" value="GAA0523925.1"/>
    <property type="molecule type" value="Genomic_DNA"/>
</dbReference>
<name>A0ABN1CS69_9DEIO</name>
<reference evidence="1 2" key="1">
    <citation type="journal article" date="2019" name="Int. J. Syst. Evol. Microbiol.">
        <title>The Global Catalogue of Microorganisms (GCM) 10K type strain sequencing project: providing services to taxonomists for standard genome sequencing and annotation.</title>
        <authorList>
            <consortium name="The Broad Institute Genomics Platform"/>
            <consortium name="The Broad Institute Genome Sequencing Center for Infectious Disease"/>
            <person name="Wu L."/>
            <person name="Ma J."/>
        </authorList>
    </citation>
    <scope>NUCLEOTIDE SEQUENCE [LARGE SCALE GENOMIC DNA]</scope>
    <source>
        <strain evidence="1 2">JCM 14368</strain>
    </source>
</reference>
<gene>
    <name evidence="1" type="ORF">GCM10008937_34300</name>
</gene>
<sequence length="162" mass="17550">MTHPKHINRPLESELRQGAPGRRVVACTPLDALGLLETGVHPSTPGTAGRDFETHAHHHSGKDMTDYFCDHCGDTSALPFHGSFLCPICSAKVGLQEAAASHLHELMNPVIRQWAAHWGHTFTPKDLAVILALEGESWGGSTDQPDEDTALAYLKRVTGDQA</sequence>
<evidence type="ECO:0000313" key="1">
    <source>
        <dbReference type="EMBL" id="GAA0523925.1"/>
    </source>
</evidence>